<evidence type="ECO:0000256" key="2">
    <source>
        <dbReference type="ARBA" id="ARBA00022448"/>
    </source>
</evidence>
<feature type="domain" description="Amino acid permease/ SLC12A" evidence="9">
    <location>
        <begin position="65"/>
        <end position="521"/>
    </location>
</feature>
<keyword evidence="2" id="KW-0813">Transport</keyword>
<proteinExistence type="predicted"/>
<dbReference type="AlphaFoldDB" id="A0A0F8DJ29"/>
<dbReference type="FunFam" id="1.20.1740.10:FF:000006">
    <property type="entry name" value="General amino acid permease"/>
    <property type="match status" value="1"/>
</dbReference>
<comment type="caution">
    <text evidence="10">The sequence shown here is derived from an EMBL/GenBank/DDBJ whole genome shotgun (WGS) entry which is preliminary data.</text>
</comment>
<comment type="subcellular location">
    <subcellularLocation>
        <location evidence="1">Membrane</location>
        <topology evidence="1">Multi-pass membrane protein</topology>
    </subcellularLocation>
</comment>
<feature type="transmembrane region" description="Helical" evidence="8">
    <location>
        <begin position="496"/>
        <end position="513"/>
    </location>
</feature>
<accession>A0A0F8DJ29</accession>
<evidence type="ECO:0000256" key="5">
    <source>
        <dbReference type="ARBA" id="ARBA00022989"/>
    </source>
</evidence>
<dbReference type="GO" id="GO:0016020">
    <property type="term" value="C:membrane"/>
    <property type="evidence" value="ECO:0007669"/>
    <property type="project" value="UniProtKB-SubCell"/>
</dbReference>
<feature type="transmembrane region" description="Helical" evidence="8">
    <location>
        <begin position="422"/>
        <end position="446"/>
    </location>
</feature>
<dbReference type="InterPro" id="IPR050524">
    <property type="entry name" value="APC_YAT"/>
</dbReference>
<evidence type="ECO:0000256" key="4">
    <source>
        <dbReference type="ARBA" id="ARBA00022970"/>
    </source>
</evidence>
<evidence type="ECO:0000313" key="10">
    <source>
        <dbReference type="EMBL" id="KKF95924.1"/>
    </source>
</evidence>
<feature type="transmembrane region" description="Helical" evidence="8">
    <location>
        <begin position="203"/>
        <end position="225"/>
    </location>
</feature>
<reference evidence="10 11" key="1">
    <citation type="submission" date="2015-04" db="EMBL/GenBank/DDBJ databases">
        <title>Genome sequence of Ceratocystis platani, a major pathogen of plane trees.</title>
        <authorList>
            <person name="Belbahri L."/>
        </authorList>
    </citation>
    <scope>NUCLEOTIDE SEQUENCE [LARGE SCALE GENOMIC DNA]</scope>
    <source>
        <strain evidence="10 11">CFO</strain>
    </source>
</reference>
<keyword evidence="11" id="KW-1185">Reference proteome</keyword>
<dbReference type="OrthoDB" id="3900342at2759"/>
<evidence type="ECO:0000256" key="7">
    <source>
        <dbReference type="SAM" id="MobiDB-lite"/>
    </source>
</evidence>
<keyword evidence="5 8" id="KW-1133">Transmembrane helix</keyword>
<dbReference type="Gene3D" id="1.20.1740.10">
    <property type="entry name" value="Amino acid/polyamine transporter I"/>
    <property type="match status" value="1"/>
</dbReference>
<feature type="transmembrane region" description="Helical" evidence="8">
    <location>
        <begin position="146"/>
        <end position="165"/>
    </location>
</feature>
<keyword evidence="3 8" id="KW-0812">Transmembrane</keyword>
<evidence type="ECO:0000313" key="11">
    <source>
        <dbReference type="Proteomes" id="UP000034841"/>
    </source>
</evidence>
<sequence length="557" mass="59558">MFDEKSAAAGSSPNTTAMYDNKSATDSTSKSFADVDATPASPVTGSALATAETSGEMKRDLGSRHLQFIAIGGTIGTGLFLGTGNALATGGPIGCLIAFAFVGVVVYSVMTALGEMAAYIPVTGSFAVYASRFVDPSLGFAMGWMYWFSWSVTFALELTAAGIIIQYWNDSLNIAIFITVFLVIFTALNFLPVKIYGDVEMYFSMIKVVTIVGWVIFAICVNCGVGKQEYLGFKYWKDPGPFVEVQAEGATGRFIGFWAVMVTASFSYQGAELVGIGAGETADPGKAVPRAVKWTFWGVFTLFVSTIFMVGLVVPSNNPSLNSDATDASASPLVIAANLAGIPVLPDILNAVLLTAVLSAANSNVYSGSRILVGLAEQGHAPSFLRRSNKSGVPMAGVLCTSGVGLLAYMNLTASGSSVFNWLLNIVAIAGLITWACISFSHLRFLQILKQRNIDRDTLPYKAPLQPWLSIFGAFFTVLITLTNGFQSFIEWSTEGFFTAYVSVMIFIVLLVAHKLVYRTKMINIEDADISLPERDATGKLIKRDAQGNIIIDVGGH</sequence>
<feature type="transmembrane region" description="Helical" evidence="8">
    <location>
        <begin position="172"/>
        <end position="191"/>
    </location>
</feature>
<feature type="transmembrane region" description="Helical" evidence="8">
    <location>
        <begin position="294"/>
        <end position="314"/>
    </location>
</feature>
<keyword evidence="4" id="KW-0029">Amino-acid transport</keyword>
<dbReference type="EMBL" id="LBBL01000071">
    <property type="protein sequence ID" value="KKF95924.1"/>
    <property type="molecule type" value="Genomic_DNA"/>
</dbReference>
<organism evidence="10 11">
    <name type="scientific">Ceratocystis fimbriata f. sp. platani</name>
    <dbReference type="NCBI Taxonomy" id="88771"/>
    <lineage>
        <taxon>Eukaryota</taxon>
        <taxon>Fungi</taxon>
        <taxon>Dikarya</taxon>
        <taxon>Ascomycota</taxon>
        <taxon>Pezizomycotina</taxon>
        <taxon>Sordariomycetes</taxon>
        <taxon>Hypocreomycetidae</taxon>
        <taxon>Microascales</taxon>
        <taxon>Ceratocystidaceae</taxon>
        <taxon>Ceratocystis</taxon>
    </lineage>
</organism>
<dbReference type="InterPro" id="IPR004840">
    <property type="entry name" value="Amino_acid_permease_CS"/>
</dbReference>
<feature type="transmembrane region" description="Helical" evidence="8">
    <location>
        <begin position="392"/>
        <end position="410"/>
    </location>
</feature>
<dbReference type="Pfam" id="PF00324">
    <property type="entry name" value="AA_permease"/>
    <property type="match status" value="1"/>
</dbReference>
<keyword evidence="6 8" id="KW-0472">Membrane</keyword>
<evidence type="ECO:0000256" key="6">
    <source>
        <dbReference type="ARBA" id="ARBA00023136"/>
    </source>
</evidence>
<evidence type="ECO:0000256" key="3">
    <source>
        <dbReference type="ARBA" id="ARBA00022692"/>
    </source>
</evidence>
<feature type="transmembrane region" description="Helical" evidence="8">
    <location>
        <begin position="334"/>
        <end position="361"/>
    </location>
</feature>
<evidence type="ECO:0000256" key="1">
    <source>
        <dbReference type="ARBA" id="ARBA00004141"/>
    </source>
</evidence>
<dbReference type="PANTHER" id="PTHR43341:SF4">
    <property type="entry name" value="ARGININE PERMEASE CAN1-RELATED"/>
    <property type="match status" value="1"/>
</dbReference>
<feature type="transmembrane region" description="Helical" evidence="8">
    <location>
        <begin position="66"/>
        <end position="84"/>
    </location>
</feature>
<dbReference type="PROSITE" id="PS00218">
    <property type="entry name" value="AMINO_ACID_PERMEASE_1"/>
    <property type="match status" value="1"/>
</dbReference>
<dbReference type="InterPro" id="IPR004841">
    <property type="entry name" value="AA-permease/SLC12A_dom"/>
</dbReference>
<feature type="region of interest" description="Disordered" evidence="7">
    <location>
        <begin position="1"/>
        <end position="38"/>
    </location>
</feature>
<evidence type="ECO:0000259" key="9">
    <source>
        <dbReference type="Pfam" id="PF00324"/>
    </source>
</evidence>
<dbReference type="PANTHER" id="PTHR43341">
    <property type="entry name" value="AMINO ACID PERMEASE"/>
    <property type="match status" value="1"/>
</dbReference>
<evidence type="ECO:0000256" key="8">
    <source>
        <dbReference type="SAM" id="Phobius"/>
    </source>
</evidence>
<protein>
    <submittedName>
        <fullName evidence="10">Arginine permease</fullName>
    </submittedName>
</protein>
<feature type="transmembrane region" description="Helical" evidence="8">
    <location>
        <begin position="467"/>
        <end position="490"/>
    </location>
</feature>
<dbReference type="GO" id="GO:0015171">
    <property type="term" value="F:amino acid transmembrane transporter activity"/>
    <property type="evidence" value="ECO:0007669"/>
    <property type="project" value="TreeGrafter"/>
</dbReference>
<gene>
    <name evidence="10" type="primary">CAN1</name>
    <name evidence="10" type="ORF">CFO_g1730</name>
</gene>
<feature type="compositionally biased region" description="Polar residues" evidence="7">
    <location>
        <begin position="9"/>
        <end position="31"/>
    </location>
</feature>
<feature type="transmembrane region" description="Helical" evidence="8">
    <location>
        <begin position="90"/>
        <end position="109"/>
    </location>
</feature>
<dbReference type="Proteomes" id="UP000034841">
    <property type="component" value="Unassembled WGS sequence"/>
</dbReference>
<dbReference type="PIRSF" id="PIRSF006060">
    <property type="entry name" value="AA_transporter"/>
    <property type="match status" value="1"/>
</dbReference>
<name>A0A0F8DJ29_CERFI</name>